<dbReference type="GO" id="GO:0015031">
    <property type="term" value="P:protein transport"/>
    <property type="evidence" value="ECO:0007669"/>
    <property type="project" value="UniProtKB-KW"/>
</dbReference>
<dbReference type="GO" id="GO:0005742">
    <property type="term" value="C:mitochondrial outer membrane translocase complex"/>
    <property type="evidence" value="ECO:0007669"/>
    <property type="project" value="InterPro"/>
</dbReference>
<keyword evidence="3 10" id="KW-0812">Transmembrane</keyword>
<keyword evidence="6 10" id="KW-1133">Transmembrane helix</keyword>
<keyword evidence="8 10" id="KW-0472">Membrane</keyword>
<protein>
    <recommendedName>
        <fullName evidence="13">Mitochondrial import receptor subunit TOM20</fullName>
    </recommendedName>
</protein>
<proteinExistence type="predicted"/>
<gene>
    <name evidence="11" type="ORF">ZIOFF_051196</name>
</gene>
<evidence type="ECO:0000256" key="5">
    <source>
        <dbReference type="ARBA" id="ARBA00022927"/>
    </source>
</evidence>
<dbReference type="AlphaFoldDB" id="A0A8J5KH38"/>
<keyword evidence="4" id="KW-1000">Mitochondrion outer membrane</keyword>
<keyword evidence="12" id="KW-1185">Reference proteome</keyword>
<evidence type="ECO:0000256" key="6">
    <source>
        <dbReference type="ARBA" id="ARBA00022989"/>
    </source>
</evidence>
<keyword evidence="7" id="KW-0496">Mitochondrion</keyword>
<name>A0A8J5KH38_ZINOF</name>
<dbReference type="Proteomes" id="UP000734854">
    <property type="component" value="Unassembled WGS sequence"/>
</dbReference>
<keyword evidence="5" id="KW-0653">Protein transport</keyword>
<dbReference type="InterPro" id="IPR010547">
    <property type="entry name" value="TOM20_imprt_rcpt"/>
</dbReference>
<reference evidence="11 12" key="1">
    <citation type="submission" date="2020-08" db="EMBL/GenBank/DDBJ databases">
        <title>Plant Genome Project.</title>
        <authorList>
            <person name="Zhang R.-G."/>
        </authorList>
    </citation>
    <scope>NUCLEOTIDE SEQUENCE [LARGE SCALE GENOMIC DNA]</scope>
    <source>
        <tissue evidence="11">Rhizome</tissue>
    </source>
</reference>
<evidence type="ECO:0000256" key="10">
    <source>
        <dbReference type="SAM" id="Phobius"/>
    </source>
</evidence>
<dbReference type="PANTHER" id="PTHR32409">
    <property type="entry name" value="MITOCHONDRIAL IMPORT RECEPTOR SUBUNIT TOM20-1-RELATED"/>
    <property type="match status" value="1"/>
</dbReference>
<dbReference type="PANTHER" id="PTHR32409:SF3">
    <property type="entry name" value="MITOCHONDRIAL IMPORT RECEPTOR SUBUNIT TOM20-1-RELATED"/>
    <property type="match status" value="1"/>
</dbReference>
<evidence type="ECO:0008006" key="13">
    <source>
        <dbReference type="Google" id="ProtNLM"/>
    </source>
</evidence>
<keyword evidence="2" id="KW-0813">Transport</keyword>
<feature type="transmembrane region" description="Helical" evidence="10">
    <location>
        <begin position="174"/>
        <end position="194"/>
    </location>
</feature>
<evidence type="ECO:0000256" key="2">
    <source>
        <dbReference type="ARBA" id="ARBA00022448"/>
    </source>
</evidence>
<accession>A0A8J5KH38</accession>
<dbReference type="OrthoDB" id="1056333at2759"/>
<evidence type="ECO:0000256" key="9">
    <source>
        <dbReference type="SAM" id="MobiDB-lite"/>
    </source>
</evidence>
<feature type="region of interest" description="Disordered" evidence="9">
    <location>
        <begin position="144"/>
        <end position="166"/>
    </location>
</feature>
<evidence type="ECO:0000256" key="3">
    <source>
        <dbReference type="ARBA" id="ARBA00022692"/>
    </source>
</evidence>
<organism evidence="11 12">
    <name type="scientific">Zingiber officinale</name>
    <name type="common">Ginger</name>
    <name type="synonym">Amomum zingiber</name>
    <dbReference type="NCBI Taxonomy" id="94328"/>
    <lineage>
        <taxon>Eukaryota</taxon>
        <taxon>Viridiplantae</taxon>
        <taxon>Streptophyta</taxon>
        <taxon>Embryophyta</taxon>
        <taxon>Tracheophyta</taxon>
        <taxon>Spermatophyta</taxon>
        <taxon>Magnoliopsida</taxon>
        <taxon>Liliopsida</taxon>
        <taxon>Zingiberales</taxon>
        <taxon>Zingiberaceae</taxon>
        <taxon>Zingiber</taxon>
    </lineage>
</organism>
<evidence type="ECO:0000256" key="8">
    <source>
        <dbReference type="ARBA" id="ARBA00023136"/>
    </source>
</evidence>
<evidence type="ECO:0000256" key="7">
    <source>
        <dbReference type="ARBA" id="ARBA00023128"/>
    </source>
</evidence>
<evidence type="ECO:0000256" key="1">
    <source>
        <dbReference type="ARBA" id="ARBA00004572"/>
    </source>
</evidence>
<dbReference type="EMBL" id="JACMSC010000014">
    <property type="protein sequence ID" value="KAG6489915.1"/>
    <property type="molecule type" value="Genomic_DNA"/>
</dbReference>
<comment type="caution">
    <text evidence="11">The sequence shown here is derived from an EMBL/GenBank/DDBJ whole genome shotgun (WGS) entry which is preliminary data.</text>
</comment>
<dbReference type="Pfam" id="PF06552">
    <property type="entry name" value="TOM20_plant"/>
    <property type="match status" value="1"/>
</dbReference>
<evidence type="ECO:0000256" key="4">
    <source>
        <dbReference type="ARBA" id="ARBA00022787"/>
    </source>
</evidence>
<evidence type="ECO:0000313" key="11">
    <source>
        <dbReference type="EMBL" id="KAG6489915.1"/>
    </source>
</evidence>
<sequence length="207" mass="22835">MDLSETDFDRILFFEHARKTAEATYATNPLDADNLTKWGGALFELAQFQGGEESVKAISDAISKLEEALAINPKKPETNWYLGNAHSALAFCFPDHDTAMVHFDKATQCFQKAAEEDPGNELYKNSLEMLAKAPELHQELQKQMAGQNTVNVTSSNTSTKVSKESKKKKKSSDLTYDILGWVILAVGIVAWVGLAKYHVATASPPPR</sequence>
<evidence type="ECO:0000313" key="12">
    <source>
        <dbReference type="Proteomes" id="UP000734854"/>
    </source>
</evidence>
<comment type="subcellular location">
    <subcellularLocation>
        <location evidence="1">Mitochondrion outer membrane</location>
        <topology evidence="1">Single-pass membrane protein</topology>
    </subcellularLocation>
</comment>
<feature type="compositionally biased region" description="Low complexity" evidence="9">
    <location>
        <begin position="148"/>
        <end position="160"/>
    </location>
</feature>
<dbReference type="GO" id="GO:0045040">
    <property type="term" value="P:protein insertion into mitochondrial outer membrane"/>
    <property type="evidence" value="ECO:0007669"/>
    <property type="project" value="InterPro"/>
</dbReference>